<dbReference type="EMBL" id="QGKV02000832">
    <property type="protein sequence ID" value="KAF3545036.1"/>
    <property type="molecule type" value="Genomic_DNA"/>
</dbReference>
<feature type="compositionally biased region" description="Basic residues" evidence="1">
    <location>
        <begin position="102"/>
        <end position="120"/>
    </location>
</feature>
<feature type="compositionally biased region" description="Low complexity" evidence="1">
    <location>
        <begin position="74"/>
        <end position="85"/>
    </location>
</feature>
<evidence type="ECO:0000313" key="3">
    <source>
        <dbReference type="Proteomes" id="UP000266723"/>
    </source>
</evidence>
<feature type="compositionally biased region" description="Low complexity" evidence="1">
    <location>
        <begin position="150"/>
        <end position="175"/>
    </location>
</feature>
<evidence type="ECO:0008006" key="4">
    <source>
        <dbReference type="Google" id="ProtNLM"/>
    </source>
</evidence>
<reference evidence="2 3" key="1">
    <citation type="journal article" date="2020" name="BMC Genomics">
        <title>Intraspecific diversification of the crop wild relative Brassica cretica Lam. using demographic model selection.</title>
        <authorList>
            <person name="Kioukis A."/>
            <person name="Michalopoulou V.A."/>
            <person name="Briers L."/>
            <person name="Pirintsos S."/>
            <person name="Studholme D.J."/>
            <person name="Pavlidis P."/>
            <person name="Sarris P.F."/>
        </authorList>
    </citation>
    <scope>NUCLEOTIDE SEQUENCE [LARGE SCALE GENOMIC DNA]</scope>
    <source>
        <strain evidence="3">cv. PFS-1207/04</strain>
    </source>
</reference>
<name>A0ABQ7BZW9_BRACR</name>
<accession>A0ABQ7BZW9</accession>
<gene>
    <name evidence="2" type="ORF">DY000_02010619</name>
</gene>
<feature type="compositionally biased region" description="Polar residues" evidence="1">
    <location>
        <begin position="124"/>
        <end position="137"/>
    </location>
</feature>
<feature type="compositionally biased region" description="Basic and acidic residues" evidence="1">
    <location>
        <begin position="54"/>
        <end position="63"/>
    </location>
</feature>
<sequence>MVADFKKVDVCLRSYLDNFVWFGENLSPLQKDLRRSFEQFGPLKDINLPRDYYRGKTQTEMRARQRGHGRSIRSRYYSRSPRSSRSPPPPRRSGDHYSPPSTRHHHLRKEGYYRRRRRSYSRSPAYNGSRGRSATSKSRSISRNPRRSISRSPSRNRSPSTGRRRSNTPLAASRNRSPRPRRRRSNTPLPASRNRSPSHRRRRSNTHLY</sequence>
<evidence type="ECO:0000256" key="1">
    <source>
        <dbReference type="SAM" id="MobiDB-lite"/>
    </source>
</evidence>
<evidence type="ECO:0000313" key="2">
    <source>
        <dbReference type="EMBL" id="KAF3545036.1"/>
    </source>
</evidence>
<feature type="compositionally biased region" description="Basic residues" evidence="1">
    <location>
        <begin position="64"/>
        <end position="73"/>
    </location>
</feature>
<keyword evidence="3" id="KW-1185">Reference proteome</keyword>
<organism evidence="2 3">
    <name type="scientific">Brassica cretica</name>
    <name type="common">Mustard</name>
    <dbReference type="NCBI Taxonomy" id="69181"/>
    <lineage>
        <taxon>Eukaryota</taxon>
        <taxon>Viridiplantae</taxon>
        <taxon>Streptophyta</taxon>
        <taxon>Embryophyta</taxon>
        <taxon>Tracheophyta</taxon>
        <taxon>Spermatophyta</taxon>
        <taxon>Magnoliopsida</taxon>
        <taxon>eudicotyledons</taxon>
        <taxon>Gunneridae</taxon>
        <taxon>Pentapetalae</taxon>
        <taxon>rosids</taxon>
        <taxon>malvids</taxon>
        <taxon>Brassicales</taxon>
        <taxon>Brassicaceae</taxon>
        <taxon>Brassiceae</taxon>
        <taxon>Brassica</taxon>
    </lineage>
</organism>
<comment type="caution">
    <text evidence="2">The sequence shown here is derived from an EMBL/GenBank/DDBJ whole genome shotgun (WGS) entry which is preliminary data.</text>
</comment>
<dbReference type="Proteomes" id="UP000266723">
    <property type="component" value="Unassembled WGS sequence"/>
</dbReference>
<feature type="compositionally biased region" description="Basic residues" evidence="1">
    <location>
        <begin position="176"/>
        <end position="185"/>
    </location>
</feature>
<feature type="region of interest" description="Disordered" evidence="1">
    <location>
        <begin position="54"/>
        <end position="209"/>
    </location>
</feature>
<feature type="compositionally biased region" description="Basic residues" evidence="1">
    <location>
        <begin position="196"/>
        <end position="209"/>
    </location>
</feature>
<protein>
    <recommendedName>
        <fullName evidence="4">RRM domain-containing protein</fullName>
    </recommendedName>
</protein>
<proteinExistence type="predicted"/>